<dbReference type="InterPro" id="IPR036866">
    <property type="entry name" value="RibonucZ/Hydroxyglut_hydro"/>
</dbReference>
<dbReference type="SUPFAM" id="SSF56281">
    <property type="entry name" value="Metallo-hydrolase/oxidoreductase"/>
    <property type="match status" value="1"/>
</dbReference>
<organism evidence="3 4">
    <name type="scientific">Mycolicibacterium brisbanense</name>
    <dbReference type="NCBI Taxonomy" id="146020"/>
    <lineage>
        <taxon>Bacteria</taxon>
        <taxon>Bacillati</taxon>
        <taxon>Actinomycetota</taxon>
        <taxon>Actinomycetes</taxon>
        <taxon>Mycobacteriales</taxon>
        <taxon>Mycobacteriaceae</taxon>
        <taxon>Mycolicibacterium</taxon>
    </lineage>
</organism>
<dbReference type="SMART" id="SM00849">
    <property type="entry name" value="Lactamase_B"/>
    <property type="match status" value="1"/>
</dbReference>
<dbReference type="Gene3D" id="3.60.15.10">
    <property type="entry name" value="Ribonuclease Z/Hydroxyacylglutathione hydrolase-like"/>
    <property type="match status" value="1"/>
</dbReference>
<dbReference type="PANTHER" id="PTHR42951:SF14">
    <property type="entry name" value="METALLO-BETA-LACTAMASE SUPERFAMILY PROTEIN"/>
    <property type="match status" value="1"/>
</dbReference>
<dbReference type="PANTHER" id="PTHR42951">
    <property type="entry name" value="METALLO-BETA-LACTAMASE DOMAIN-CONTAINING"/>
    <property type="match status" value="1"/>
</dbReference>
<keyword evidence="3" id="KW-0378">Hydrolase</keyword>
<keyword evidence="4" id="KW-1185">Reference proteome</keyword>
<dbReference type="STRING" id="146020.RMCB_0718"/>
<dbReference type="RefSeq" id="WP_062827645.1">
    <property type="nucleotide sequence ID" value="NZ_BCSX01000007.1"/>
</dbReference>
<dbReference type="InterPro" id="IPR001279">
    <property type="entry name" value="Metallo-B-lactamas"/>
</dbReference>
<proteinExistence type="predicted"/>
<name>A0A100VV60_9MYCO</name>
<dbReference type="EMBL" id="BCSX01000007">
    <property type="protein sequence ID" value="GAS86622.1"/>
    <property type="molecule type" value="Genomic_DNA"/>
</dbReference>
<dbReference type="GO" id="GO:0016787">
    <property type="term" value="F:hydrolase activity"/>
    <property type="evidence" value="ECO:0007669"/>
    <property type="project" value="UniProtKB-KW"/>
</dbReference>
<comment type="caution">
    <text evidence="3">The sequence shown here is derived from an EMBL/GenBank/DDBJ whole genome shotgun (WGS) entry which is preliminary data.</text>
</comment>
<accession>A0A100VV60</accession>
<protein>
    <submittedName>
        <fullName evidence="3">Zn-dependent hydrolase, glyoxylase</fullName>
    </submittedName>
</protein>
<evidence type="ECO:0000259" key="2">
    <source>
        <dbReference type="SMART" id="SM00849"/>
    </source>
</evidence>
<reference evidence="4" key="2">
    <citation type="submission" date="2016-02" db="EMBL/GenBank/DDBJ databases">
        <title>Draft genome sequence of five rapidly growing Mycobacterium species.</title>
        <authorList>
            <person name="Katahira K."/>
            <person name="Gotou Y."/>
            <person name="Iida K."/>
            <person name="Ogura Y."/>
            <person name="Hayashi T."/>
        </authorList>
    </citation>
    <scope>NUCLEOTIDE SEQUENCE [LARGE SCALE GENOMIC DNA]</scope>
    <source>
        <strain evidence="4">JCM15654</strain>
    </source>
</reference>
<dbReference type="CDD" id="cd07739">
    <property type="entry name" value="metallo-hydrolase-like_MBL-fold"/>
    <property type="match status" value="1"/>
</dbReference>
<dbReference type="OrthoDB" id="2273115at2"/>
<dbReference type="Pfam" id="PF00753">
    <property type="entry name" value="Lactamase_B"/>
    <property type="match status" value="1"/>
</dbReference>
<sequence length="287" mass="30588">MTAQLQHQIHVTGQLAQSGRGPLPDGSRRMWSPITSTLITGSRDAVLVDPPLTTAQAVDVGDWVAESGRRLTAIYITHGHGDHWFGAMPLLQRFPDAVVFATAGTAQHMAVQNSPEFRASFWDKVFPGALPTGEIAVTIVGEDGFELEGQRLQPVEVGHTDTDATTMLHVPGSGLLVAGDVVYNSVHLYLTESGGVSGLDEWLAALDIAESLQPVTVIAGHKNPAASDDPSQLEATRRYLTDARSLLESAGNAEDFYAGMLARHPDRINPGALWGAAITLFPPDGRG</sequence>
<feature type="compositionally biased region" description="Polar residues" evidence="1">
    <location>
        <begin position="1"/>
        <end position="17"/>
    </location>
</feature>
<evidence type="ECO:0000256" key="1">
    <source>
        <dbReference type="SAM" id="MobiDB-lite"/>
    </source>
</evidence>
<dbReference type="Proteomes" id="UP000069620">
    <property type="component" value="Unassembled WGS sequence"/>
</dbReference>
<evidence type="ECO:0000313" key="3">
    <source>
        <dbReference type="EMBL" id="GAS86622.1"/>
    </source>
</evidence>
<evidence type="ECO:0000313" key="4">
    <source>
        <dbReference type="Proteomes" id="UP000069620"/>
    </source>
</evidence>
<reference evidence="4" key="1">
    <citation type="journal article" date="2016" name="Genome Announc.">
        <title>Draft Genome Sequences of Five Rapidly Growing Mycobacterium Species, M. thermoresistibile, M. fortuitum subsp. acetamidolyticum, M. canariasense, M. brisbanense, and M. novocastrense.</title>
        <authorList>
            <person name="Katahira K."/>
            <person name="Ogura Y."/>
            <person name="Gotoh Y."/>
            <person name="Hayashi T."/>
        </authorList>
    </citation>
    <scope>NUCLEOTIDE SEQUENCE [LARGE SCALE GENOMIC DNA]</scope>
    <source>
        <strain evidence="4">JCM15654</strain>
    </source>
</reference>
<gene>
    <name evidence="3" type="ORF">RMCB_0718</name>
</gene>
<dbReference type="AlphaFoldDB" id="A0A100VV60"/>
<dbReference type="InterPro" id="IPR050855">
    <property type="entry name" value="NDM-1-like"/>
</dbReference>
<feature type="region of interest" description="Disordered" evidence="1">
    <location>
        <begin position="1"/>
        <end position="28"/>
    </location>
</feature>
<feature type="domain" description="Metallo-beta-lactamase" evidence="2">
    <location>
        <begin position="33"/>
        <end position="221"/>
    </location>
</feature>